<dbReference type="OrthoDB" id="2533084at2759"/>
<dbReference type="Proteomes" id="UP000030653">
    <property type="component" value="Unassembled WGS sequence"/>
</dbReference>
<sequence>MDDVDLDQMGEREGYVLDANVYRTEHAGGKALKTATDGVTILIPQPSDDPKDPLNWSQSRKNLLLFIISWAAFLPDYGSATGAVTLLPQSAIWGMTQDEVNHSQVGNVFMLGAGGVFVTIFGAYFGRLPTLFWFLVMAFWTAAWCAGSNTFNEFMAARILNGFFSTVAQGGGLMFLKDLFFFHEHARKINIWSSFIILSPYFGPLIAAFIINTVSWEIPFWVFTAMTGFALIMVILFADETYYNRHIPLSKQPPRTSRLMRLIGVEQMRTNLIGNTFAEACWRPIKVLTRPTVFLCVIYYLFTFAWVVGINTTLAIFVTPLYNFGPKQIGFFYFTPIVAAILGELVGHWLHDFIANIYMKRHNGHFEPEARLIAIYIAEPFMIGGLIGLGFCLERGLHFMITSVCWGLYVFGIMIATVALNAYGLDSYTEASGEIAAWINAARTTGGFAISYGQVQWAQSTGTEVSFGTQAGICAAVFLIIIVLQIFGKRMRQWAGPLHFKTN</sequence>
<evidence type="ECO:0000256" key="1">
    <source>
        <dbReference type="ARBA" id="ARBA00004141"/>
    </source>
</evidence>
<feature type="transmembrane region" description="Helical" evidence="5">
    <location>
        <begin position="218"/>
        <end position="238"/>
    </location>
</feature>
<dbReference type="Gene3D" id="1.20.1250.20">
    <property type="entry name" value="MFS general substrate transporter like domains"/>
    <property type="match status" value="1"/>
</dbReference>
<feature type="transmembrane region" description="Helical" evidence="5">
    <location>
        <begin position="132"/>
        <end position="151"/>
    </location>
</feature>
<dbReference type="InterPro" id="IPR036259">
    <property type="entry name" value="MFS_trans_sf"/>
</dbReference>
<keyword evidence="7" id="KW-1185">Reference proteome</keyword>
<evidence type="ECO:0000256" key="3">
    <source>
        <dbReference type="ARBA" id="ARBA00022989"/>
    </source>
</evidence>
<evidence type="ECO:0000313" key="7">
    <source>
        <dbReference type="Proteomes" id="UP000030653"/>
    </source>
</evidence>
<feature type="transmembrane region" description="Helical" evidence="5">
    <location>
        <begin position="293"/>
        <end position="318"/>
    </location>
</feature>
<protein>
    <submittedName>
        <fullName evidence="6">MFS protein</fullName>
    </submittedName>
</protein>
<keyword evidence="2 5" id="KW-0812">Transmembrane</keyword>
<feature type="transmembrane region" description="Helical" evidence="5">
    <location>
        <begin position="63"/>
        <end position="87"/>
    </location>
</feature>
<dbReference type="STRING" id="1858805.M5FSM2"/>
<dbReference type="InterPro" id="IPR011701">
    <property type="entry name" value="MFS"/>
</dbReference>
<dbReference type="RefSeq" id="XP_040625821.1">
    <property type="nucleotide sequence ID" value="XM_040777355.1"/>
</dbReference>
<evidence type="ECO:0000313" key="6">
    <source>
        <dbReference type="EMBL" id="EJT98923.1"/>
    </source>
</evidence>
<dbReference type="GO" id="GO:0005886">
    <property type="term" value="C:plasma membrane"/>
    <property type="evidence" value="ECO:0007669"/>
    <property type="project" value="TreeGrafter"/>
</dbReference>
<feature type="transmembrane region" description="Helical" evidence="5">
    <location>
        <begin position="163"/>
        <end position="182"/>
    </location>
</feature>
<organism evidence="6 7">
    <name type="scientific">Dacryopinax primogenitus (strain DJM 731)</name>
    <name type="common">Brown rot fungus</name>
    <dbReference type="NCBI Taxonomy" id="1858805"/>
    <lineage>
        <taxon>Eukaryota</taxon>
        <taxon>Fungi</taxon>
        <taxon>Dikarya</taxon>
        <taxon>Basidiomycota</taxon>
        <taxon>Agaricomycotina</taxon>
        <taxon>Dacrymycetes</taxon>
        <taxon>Dacrymycetales</taxon>
        <taxon>Dacrymycetaceae</taxon>
        <taxon>Dacryopinax</taxon>
    </lineage>
</organism>
<gene>
    <name evidence="6" type="ORF">DACRYDRAFT_96244</name>
</gene>
<name>M5FSM2_DACPD</name>
<keyword evidence="4 5" id="KW-0472">Membrane</keyword>
<accession>M5FSM2</accession>
<feature type="transmembrane region" description="Helical" evidence="5">
    <location>
        <begin position="435"/>
        <end position="455"/>
    </location>
</feature>
<dbReference type="EMBL" id="JH795871">
    <property type="protein sequence ID" value="EJT98923.1"/>
    <property type="molecule type" value="Genomic_DNA"/>
</dbReference>
<dbReference type="OMA" id="LATAIWC"/>
<dbReference type="AlphaFoldDB" id="M5FSM2"/>
<evidence type="ECO:0000256" key="5">
    <source>
        <dbReference type="SAM" id="Phobius"/>
    </source>
</evidence>
<evidence type="ECO:0000256" key="4">
    <source>
        <dbReference type="ARBA" id="ARBA00023136"/>
    </source>
</evidence>
<feature type="transmembrane region" description="Helical" evidence="5">
    <location>
        <begin position="189"/>
        <end position="212"/>
    </location>
</feature>
<dbReference type="PANTHER" id="PTHR23502:SF187">
    <property type="entry name" value="TRANSPORTER, PUTATIVE (AFU_ORTHOLOGUE AFUA_2G17840)-RELATED"/>
    <property type="match status" value="1"/>
</dbReference>
<proteinExistence type="predicted"/>
<feature type="transmembrane region" description="Helical" evidence="5">
    <location>
        <begin position="467"/>
        <end position="487"/>
    </location>
</feature>
<evidence type="ECO:0000256" key="2">
    <source>
        <dbReference type="ARBA" id="ARBA00022692"/>
    </source>
</evidence>
<dbReference type="SUPFAM" id="SSF103473">
    <property type="entry name" value="MFS general substrate transporter"/>
    <property type="match status" value="1"/>
</dbReference>
<feature type="transmembrane region" description="Helical" evidence="5">
    <location>
        <begin position="372"/>
        <end position="391"/>
    </location>
</feature>
<dbReference type="GeneID" id="63692417"/>
<feature type="transmembrane region" description="Helical" evidence="5">
    <location>
        <begin position="397"/>
        <end position="423"/>
    </location>
</feature>
<comment type="subcellular location">
    <subcellularLocation>
        <location evidence="1">Membrane</location>
        <topology evidence="1">Multi-pass membrane protein</topology>
    </subcellularLocation>
</comment>
<dbReference type="HOGENOM" id="CLU_008455_13_8_1"/>
<feature type="transmembrane region" description="Helical" evidence="5">
    <location>
        <begin position="330"/>
        <end position="351"/>
    </location>
</feature>
<feature type="transmembrane region" description="Helical" evidence="5">
    <location>
        <begin position="107"/>
        <end position="125"/>
    </location>
</feature>
<reference evidence="6 7" key="1">
    <citation type="journal article" date="2012" name="Science">
        <title>The Paleozoic origin of enzymatic lignin decomposition reconstructed from 31 fungal genomes.</title>
        <authorList>
            <person name="Floudas D."/>
            <person name="Binder M."/>
            <person name="Riley R."/>
            <person name="Barry K."/>
            <person name="Blanchette R.A."/>
            <person name="Henrissat B."/>
            <person name="Martinez A.T."/>
            <person name="Otillar R."/>
            <person name="Spatafora J.W."/>
            <person name="Yadav J.S."/>
            <person name="Aerts A."/>
            <person name="Benoit I."/>
            <person name="Boyd A."/>
            <person name="Carlson A."/>
            <person name="Copeland A."/>
            <person name="Coutinho P.M."/>
            <person name="de Vries R.P."/>
            <person name="Ferreira P."/>
            <person name="Findley K."/>
            <person name="Foster B."/>
            <person name="Gaskell J."/>
            <person name="Glotzer D."/>
            <person name="Gorecki P."/>
            <person name="Heitman J."/>
            <person name="Hesse C."/>
            <person name="Hori C."/>
            <person name="Igarashi K."/>
            <person name="Jurgens J.A."/>
            <person name="Kallen N."/>
            <person name="Kersten P."/>
            <person name="Kohler A."/>
            <person name="Kuees U."/>
            <person name="Kumar T.K.A."/>
            <person name="Kuo A."/>
            <person name="LaButti K."/>
            <person name="Larrondo L.F."/>
            <person name="Lindquist E."/>
            <person name="Ling A."/>
            <person name="Lombard V."/>
            <person name="Lucas S."/>
            <person name="Lundell T."/>
            <person name="Martin R."/>
            <person name="McLaughlin D.J."/>
            <person name="Morgenstern I."/>
            <person name="Morin E."/>
            <person name="Murat C."/>
            <person name="Nagy L.G."/>
            <person name="Nolan M."/>
            <person name="Ohm R.A."/>
            <person name="Patyshakuliyeva A."/>
            <person name="Rokas A."/>
            <person name="Ruiz-Duenas F.J."/>
            <person name="Sabat G."/>
            <person name="Salamov A."/>
            <person name="Samejima M."/>
            <person name="Schmutz J."/>
            <person name="Slot J.C."/>
            <person name="St John F."/>
            <person name="Stenlid J."/>
            <person name="Sun H."/>
            <person name="Sun S."/>
            <person name="Syed K."/>
            <person name="Tsang A."/>
            <person name="Wiebenga A."/>
            <person name="Young D."/>
            <person name="Pisabarro A."/>
            <person name="Eastwood D.C."/>
            <person name="Martin F."/>
            <person name="Cullen D."/>
            <person name="Grigoriev I.V."/>
            <person name="Hibbett D.S."/>
        </authorList>
    </citation>
    <scope>NUCLEOTIDE SEQUENCE [LARGE SCALE GENOMIC DNA]</scope>
    <source>
        <strain evidence="6 7">DJM-731 SS1</strain>
    </source>
</reference>
<keyword evidence="3 5" id="KW-1133">Transmembrane helix</keyword>
<dbReference type="GO" id="GO:0022857">
    <property type="term" value="F:transmembrane transporter activity"/>
    <property type="evidence" value="ECO:0007669"/>
    <property type="project" value="InterPro"/>
</dbReference>
<dbReference type="Pfam" id="PF07690">
    <property type="entry name" value="MFS_1"/>
    <property type="match status" value="1"/>
</dbReference>
<dbReference type="PANTHER" id="PTHR23502">
    <property type="entry name" value="MAJOR FACILITATOR SUPERFAMILY"/>
    <property type="match status" value="1"/>
</dbReference>